<evidence type="ECO:0000313" key="2">
    <source>
        <dbReference type="EMBL" id="MFD1672598.1"/>
    </source>
</evidence>
<feature type="transmembrane region" description="Helical" evidence="1">
    <location>
        <begin position="113"/>
        <end position="134"/>
    </location>
</feature>
<feature type="transmembrane region" description="Helical" evidence="1">
    <location>
        <begin position="77"/>
        <end position="101"/>
    </location>
</feature>
<dbReference type="InterPro" id="IPR012507">
    <property type="entry name" value="YibE_F"/>
</dbReference>
<dbReference type="PANTHER" id="PTHR41771:SF1">
    <property type="entry name" value="MEMBRANE PROTEIN"/>
    <property type="match status" value="1"/>
</dbReference>
<accession>A0ABW4J9N2</accession>
<keyword evidence="1" id="KW-0472">Membrane</keyword>
<dbReference type="PANTHER" id="PTHR41771">
    <property type="entry name" value="MEMBRANE PROTEIN-RELATED"/>
    <property type="match status" value="1"/>
</dbReference>
<dbReference type="PIRSF" id="PIRSF031503">
    <property type="entry name" value="UCP031503_mp"/>
    <property type="match status" value="1"/>
</dbReference>
<protein>
    <submittedName>
        <fullName evidence="2">YibE/F family protein</fullName>
    </submittedName>
</protein>
<keyword evidence="1" id="KW-0812">Transmembrane</keyword>
<dbReference type="InterPro" id="IPR014564">
    <property type="entry name" value="UCP031503_TM"/>
</dbReference>
<comment type="caution">
    <text evidence="2">The sequence shown here is derived from an EMBL/GenBank/DDBJ whole genome shotgun (WGS) entry which is preliminary data.</text>
</comment>
<dbReference type="Pfam" id="PF07907">
    <property type="entry name" value="YibE_F"/>
    <property type="match status" value="1"/>
</dbReference>
<feature type="transmembrane region" description="Helical" evidence="1">
    <location>
        <begin position="221"/>
        <end position="242"/>
    </location>
</feature>
<feature type="transmembrane region" description="Helical" evidence="1">
    <location>
        <begin position="30"/>
        <end position="46"/>
    </location>
</feature>
<evidence type="ECO:0000256" key="1">
    <source>
        <dbReference type="SAM" id="Phobius"/>
    </source>
</evidence>
<keyword evidence="1" id="KW-1133">Transmembrane helix</keyword>
<gene>
    <name evidence="2" type="ORF">ACFQ5M_10840</name>
</gene>
<dbReference type="RefSeq" id="WP_125711851.1">
    <property type="nucleotide sequence ID" value="NZ_JBHTOP010000026.1"/>
</dbReference>
<proteinExistence type="predicted"/>
<reference evidence="3" key="1">
    <citation type="journal article" date="2019" name="Int. J. Syst. Evol. Microbiol.">
        <title>The Global Catalogue of Microorganisms (GCM) 10K type strain sequencing project: providing services to taxonomists for standard genome sequencing and annotation.</title>
        <authorList>
            <consortium name="The Broad Institute Genomics Platform"/>
            <consortium name="The Broad Institute Genome Sequencing Center for Infectious Disease"/>
            <person name="Wu L."/>
            <person name="Ma J."/>
        </authorList>
    </citation>
    <scope>NUCLEOTIDE SEQUENCE [LARGE SCALE GENOMIC DNA]</scope>
    <source>
        <strain evidence="3">CCM 8896</strain>
    </source>
</reference>
<name>A0ABW4J9N2_9LACO</name>
<feature type="transmembrane region" description="Helical" evidence="1">
    <location>
        <begin position="51"/>
        <end position="71"/>
    </location>
</feature>
<keyword evidence="3" id="KW-1185">Reference proteome</keyword>
<dbReference type="EMBL" id="JBHTOP010000026">
    <property type="protein sequence ID" value="MFD1672598.1"/>
    <property type="molecule type" value="Genomic_DNA"/>
</dbReference>
<dbReference type="Proteomes" id="UP001597267">
    <property type="component" value="Unassembled WGS sequence"/>
</dbReference>
<evidence type="ECO:0000313" key="3">
    <source>
        <dbReference type="Proteomes" id="UP001597267"/>
    </source>
</evidence>
<feature type="transmembrane region" description="Helical" evidence="1">
    <location>
        <begin position="178"/>
        <end position="201"/>
    </location>
</feature>
<sequence>MGVVSALALVLLVLLLLVTGKDTFSIFGGLILNFLMIFMVIILISLGTPPLLTALILGLLILALIIFFSPVTLTTGAVAYLVSVVVILLLVVLILPVQYFGQLQGFGNESNEELGVFSLLIGISFPQIACATILLSALGAIAEASIAMASALRALLIETPSLSKHQLYQDGRQIGRKVMATAFNTLFFGFFGGYLALFIWFVELKYSPALLINDKLFIAEIASIIIAIVAVTLTVPLTTFLMTRWRHKFEIDNRSDS</sequence>
<organism evidence="2 3">
    <name type="scientific">Agrilactobacillus yilanensis</name>
    <dbReference type="NCBI Taxonomy" id="2485997"/>
    <lineage>
        <taxon>Bacteria</taxon>
        <taxon>Bacillati</taxon>
        <taxon>Bacillota</taxon>
        <taxon>Bacilli</taxon>
        <taxon>Lactobacillales</taxon>
        <taxon>Lactobacillaceae</taxon>
        <taxon>Agrilactobacillus</taxon>
    </lineage>
</organism>